<dbReference type="AlphaFoldDB" id="A6JXR1"/>
<proteinExistence type="predicted"/>
<dbReference type="EMBL" id="CH474005">
    <property type="protein sequence ID" value="EDL96348.1"/>
    <property type="molecule type" value="Genomic_DNA"/>
</dbReference>
<evidence type="ECO:0000313" key="2">
    <source>
        <dbReference type="Proteomes" id="UP000234681"/>
    </source>
</evidence>
<sequence length="52" mass="6108">MAIKCHLCNGEDTFKSKTWHTCIKQHNEVQYVYPILKTNVKNLKENTDICIL</sequence>
<accession>A6JXR1</accession>
<organism evidence="1 2">
    <name type="scientific">Rattus norvegicus</name>
    <name type="common">Rat</name>
    <dbReference type="NCBI Taxonomy" id="10116"/>
    <lineage>
        <taxon>Eukaryota</taxon>
        <taxon>Metazoa</taxon>
        <taxon>Chordata</taxon>
        <taxon>Craniata</taxon>
        <taxon>Vertebrata</taxon>
        <taxon>Euteleostomi</taxon>
        <taxon>Mammalia</taxon>
        <taxon>Eutheria</taxon>
        <taxon>Euarchontoglires</taxon>
        <taxon>Glires</taxon>
        <taxon>Rodentia</taxon>
        <taxon>Myomorpha</taxon>
        <taxon>Muroidea</taxon>
        <taxon>Muridae</taxon>
        <taxon>Murinae</taxon>
        <taxon>Rattus</taxon>
    </lineage>
</organism>
<dbReference type="Proteomes" id="UP000234681">
    <property type="component" value="Chromosome 3"/>
</dbReference>
<reference evidence="1 2" key="1">
    <citation type="submission" date="2005-09" db="EMBL/GenBank/DDBJ databases">
        <authorList>
            <person name="Mural R.J."/>
            <person name="Li P.W."/>
            <person name="Adams M.D."/>
            <person name="Amanatides P.G."/>
            <person name="Baden-Tillson H."/>
            <person name="Barnstead M."/>
            <person name="Chin S.H."/>
            <person name="Dew I."/>
            <person name="Evans C.A."/>
            <person name="Ferriera S."/>
            <person name="Flanigan M."/>
            <person name="Fosler C."/>
            <person name="Glodek A."/>
            <person name="Gu Z."/>
            <person name="Holt R.A."/>
            <person name="Jennings D."/>
            <person name="Kraft C.L."/>
            <person name="Lu F."/>
            <person name="Nguyen T."/>
            <person name="Nusskern D.R."/>
            <person name="Pfannkoch C.M."/>
            <person name="Sitter C."/>
            <person name="Sutton G.G."/>
            <person name="Venter J.C."/>
            <person name="Wang Z."/>
            <person name="Woodage T."/>
            <person name="Zheng X.H."/>
            <person name="Zhong F."/>
        </authorList>
    </citation>
    <scope>NUCLEOTIDE SEQUENCE [LARGE SCALE GENOMIC DNA]</scope>
    <source>
        <strain>BN</strain>
        <strain evidence="2">Sprague-Dawley</strain>
    </source>
</reference>
<name>A6JXR1_RAT</name>
<evidence type="ECO:0000313" key="1">
    <source>
        <dbReference type="EMBL" id="EDL96348.1"/>
    </source>
</evidence>
<gene>
    <name evidence="1" type="ORF">rCG_32176</name>
</gene>
<protein>
    <submittedName>
        <fullName evidence="1">RCG32176</fullName>
    </submittedName>
</protein>